<dbReference type="RefSeq" id="WP_209602689.1">
    <property type="nucleotide sequence ID" value="NZ_JAGILA010000004.1"/>
</dbReference>
<proteinExistence type="predicted"/>
<comment type="caution">
    <text evidence="3">The sequence shown here is derived from an EMBL/GenBank/DDBJ whole genome shotgun (WGS) entry which is preliminary data.</text>
</comment>
<feature type="region of interest" description="Disordered" evidence="1">
    <location>
        <begin position="87"/>
        <end position="112"/>
    </location>
</feature>
<organism evidence="3 4">
    <name type="scientific">Sinorhizobium kostiense</name>
    <dbReference type="NCBI Taxonomy" id="76747"/>
    <lineage>
        <taxon>Bacteria</taxon>
        <taxon>Pseudomonadati</taxon>
        <taxon>Pseudomonadota</taxon>
        <taxon>Alphaproteobacteria</taxon>
        <taxon>Hyphomicrobiales</taxon>
        <taxon>Rhizobiaceae</taxon>
        <taxon>Sinorhizobium/Ensifer group</taxon>
        <taxon>Sinorhizobium</taxon>
    </lineage>
</organism>
<evidence type="ECO:0000313" key="4">
    <source>
        <dbReference type="Proteomes" id="UP000730739"/>
    </source>
</evidence>
<evidence type="ECO:0000256" key="2">
    <source>
        <dbReference type="SAM" id="SignalP"/>
    </source>
</evidence>
<accession>A0ABS4R3M6</accession>
<dbReference type="Proteomes" id="UP000730739">
    <property type="component" value="Unassembled WGS sequence"/>
</dbReference>
<evidence type="ECO:0000256" key="1">
    <source>
        <dbReference type="SAM" id="MobiDB-lite"/>
    </source>
</evidence>
<sequence>MRAIVKTAFAALALSSAVAGVALAEGTMVVPVAPSAGPYYIDGMPAGSVYVDPAPTGSVYVDPMPTGSIYVAPAPRRIYLTPSEFRERQRNEYHSGGEGDYYQGLTPPAPVP</sequence>
<feature type="chain" id="PRO_5046267661" evidence="2">
    <location>
        <begin position="25"/>
        <end position="112"/>
    </location>
</feature>
<feature type="signal peptide" evidence="2">
    <location>
        <begin position="1"/>
        <end position="24"/>
    </location>
</feature>
<name>A0ABS4R3M6_9HYPH</name>
<keyword evidence="4" id="KW-1185">Reference proteome</keyword>
<evidence type="ECO:0000313" key="3">
    <source>
        <dbReference type="EMBL" id="MBP2236909.1"/>
    </source>
</evidence>
<feature type="compositionally biased region" description="Basic and acidic residues" evidence="1">
    <location>
        <begin position="87"/>
        <end position="97"/>
    </location>
</feature>
<reference evidence="3 4" key="1">
    <citation type="submission" date="2021-03" db="EMBL/GenBank/DDBJ databases">
        <title>Genomic Encyclopedia of Type Strains, Phase IV (KMG-IV): sequencing the most valuable type-strain genomes for metagenomic binning, comparative biology and taxonomic classification.</title>
        <authorList>
            <person name="Goeker M."/>
        </authorList>
    </citation>
    <scope>NUCLEOTIDE SEQUENCE [LARGE SCALE GENOMIC DNA]</scope>
    <source>
        <strain evidence="3 4">DSM 13372</strain>
    </source>
</reference>
<protein>
    <submittedName>
        <fullName evidence="3">Uncharacterized protein</fullName>
    </submittedName>
</protein>
<keyword evidence="2" id="KW-0732">Signal</keyword>
<dbReference type="EMBL" id="JAGILA010000004">
    <property type="protein sequence ID" value="MBP2236909.1"/>
    <property type="molecule type" value="Genomic_DNA"/>
</dbReference>
<gene>
    <name evidence="3" type="ORF">J2Z31_003423</name>
</gene>